<dbReference type="InterPro" id="IPR002918">
    <property type="entry name" value="Lipase_EstA/Esterase_EstB"/>
</dbReference>
<dbReference type="PANTHER" id="PTHR32015:SF1">
    <property type="entry name" value="LIPASE"/>
    <property type="match status" value="1"/>
</dbReference>
<feature type="signal peptide" evidence="1">
    <location>
        <begin position="1"/>
        <end position="34"/>
    </location>
</feature>
<evidence type="ECO:0000313" key="2">
    <source>
        <dbReference type="EMBL" id="MEU2123535.1"/>
    </source>
</evidence>
<protein>
    <submittedName>
        <fullName evidence="2">Alpha/beta fold hydrolase</fullName>
    </submittedName>
</protein>
<evidence type="ECO:0000256" key="1">
    <source>
        <dbReference type="SAM" id="SignalP"/>
    </source>
</evidence>
<name>A0ABV2XCD5_9NOCA</name>
<keyword evidence="2" id="KW-0378">Hydrolase</keyword>
<dbReference type="InterPro" id="IPR029058">
    <property type="entry name" value="AB_hydrolase_fold"/>
</dbReference>
<reference evidence="2 3" key="1">
    <citation type="submission" date="2024-06" db="EMBL/GenBank/DDBJ databases">
        <title>The Natural Products Discovery Center: Release of the First 8490 Sequenced Strains for Exploring Actinobacteria Biosynthetic Diversity.</title>
        <authorList>
            <person name="Kalkreuter E."/>
            <person name="Kautsar S.A."/>
            <person name="Yang D."/>
            <person name="Bader C.D."/>
            <person name="Teijaro C.N."/>
            <person name="Fluegel L."/>
            <person name="Davis C.M."/>
            <person name="Simpson J.R."/>
            <person name="Lauterbach L."/>
            <person name="Steele A.D."/>
            <person name="Gui C."/>
            <person name="Meng S."/>
            <person name="Li G."/>
            <person name="Viehrig K."/>
            <person name="Ye F."/>
            <person name="Su P."/>
            <person name="Kiefer A.F."/>
            <person name="Nichols A."/>
            <person name="Cepeda A.J."/>
            <person name="Yan W."/>
            <person name="Fan B."/>
            <person name="Jiang Y."/>
            <person name="Adhikari A."/>
            <person name="Zheng C.-J."/>
            <person name="Schuster L."/>
            <person name="Cowan T.M."/>
            <person name="Smanski M.J."/>
            <person name="Chevrette M.G."/>
            <person name="De Carvalho L.P.S."/>
            <person name="Shen B."/>
        </authorList>
    </citation>
    <scope>NUCLEOTIDE SEQUENCE [LARGE SCALE GENOMIC DNA]</scope>
    <source>
        <strain evidence="2 3">NPDC019434</strain>
    </source>
</reference>
<dbReference type="PANTHER" id="PTHR32015">
    <property type="entry name" value="FASTING INDUCED LIPASE"/>
    <property type="match status" value="1"/>
</dbReference>
<organism evidence="2 3">
    <name type="scientific">Nocardia niwae</name>
    <dbReference type="NCBI Taxonomy" id="626084"/>
    <lineage>
        <taxon>Bacteria</taxon>
        <taxon>Bacillati</taxon>
        <taxon>Actinomycetota</taxon>
        <taxon>Actinomycetes</taxon>
        <taxon>Mycobacteriales</taxon>
        <taxon>Nocardiaceae</taxon>
        <taxon>Nocardia</taxon>
    </lineage>
</organism>
<proteinExistence type="predicted"/>
<comment type="caution">
    <text evidence="2">The sequence shown here is derived from an EMBL/GenBank/DDBJ whole genome shotgun (WGS) entry which is preliminary data.</text>
</comment>
<gene>
    <name evidence="2" type="ORF">ABZ507_17125</name>
</gene>
<evidence type="ECO:0000313" key="3">
    <source>
        <dbReference type="Proteomes" id="UP001550535"/>
    </source>
</evidence>
<dbReference type="Pfam" id="PF01674">
    <property type="entry name" value="Lipase_2"/>
    <property type="match status" value="1"/>
</dbReference>
<keyword evidence="3" id="KW-1185">Reference proteome</keyword>
<sequence>MPSHSTLPRRLRRLLATTALACAALAVTTVPAGARAPYPVPYGLGGGLPHYFDQAAPAGANDWACKPSAEHPEPVILLHGFTASMAADWATLAPLLANNGYCVFAFNYGYETTLPAPLNQLSGMASMIDSATNELAPFVDRVLAATGAERVDFVGHSMGTVMPRWYIKYLGGAEKVAKSINLTPLNNGTNANFGATAGAMLDRIGLWDDFQRAAGDAGYAGAVQLTTGSDYLNRVNADVAYDPAIQYTFIMTRYDEIVWPYTSGFGPVAPNVTNIVVQDQCPLSLFEHNGASSDPVVAQHVLNALDPENRAPVNCFGRPRNG</sequence>
<dbReference type="Gene3D" id="3.40.50.1820">
    <property type="entry name" value="alpha/beta hydrolase"/>
    <property type="match status" value="1"/>
</dbReference>
<dbReference type="GO" id="GO:0016787">
    <property type="term" value="F:hydrolase activity"/>
    <property type="evidence" value="ECO:0007669"/>
    <property type="project" value="UniProtKB-KW"/>
</dbReference>
<keyword evidence="1" id="KW-0732">Signal</keyword>
<accession>A0ABV2XCD5</accession>
<dbReference type="Proteomes" id="UP001550535">
    <property type="component" value="Unassembled WGS sequence"/>
</dbReference>
<dbReference type="RefSeq" id="WP_357808869.1">
    <property type="nucleotide sequence ID" value="NZ_JBEYBM010000023.1"/>
</dbReference>
<dbReference type="SUPFAM" id="SSF53474">
    <property type="entry name" value="alpha/beta-Hydrolases"/>
    <property type="match status" value="1"/>
</dbReference>
<feature type="chain" id="PRO_5046632553" evidence="1">
    <location>
        <begin position="35"/>
        <end position="322"/>
    </location>
</feature>
<dbReference type="EMBL" id="JBEYBR010000041">
    <property type="protein sequence ID" value="MEU2123535.1"/>
    <property type="molecule type" value="Genomic_DNA"/>
</dbReference>